<dbReference type="EMBL" id="LN609399">
    <property type="protein sequence ID" value="CEF60451.1"/>
    <property type="molecule type" value="Genomic_DNA"/>
</dbReference>
<organism evidence="3">
    <name type="scientific">Strongyloides ratti</name>
    <name type="common">Parasitic roundworm</name>
    <dbReference type="NCBI Taxonomy" id="34506"/>
    <lineage>
        <taxon>Eukaryota</taxon>
        <taxon>Metazoa</taxon>
        <taxon>Ecdysozoa</taxon>
        <taxon>Nematoda</taxon>
        <taxon>Chromadorea</taxon>
        <taxon>Rhabditida</taxon>
        <taxon>Tylenchina</taxon>
        <taxon>Panagrolaimomorpha</taxon>
        <taxon>Strongyloidoidea</taxon>
        <taxon>Strongyloididae</taxon>
        <taxon>Strongyloides</taxon>
    </lineage>
</organism>
<dbReference type="AlphaFoldDB" id="A0A090KSR7"/>
<reference evidence="4" key="1">
    <citation type="submission" date="2014-09" db="EMBL/GenBank/DDBJ databases">
        <authorList>
            <person name="Martin A.A."/>
        </authorList>
    </citation>
    <scope>NUCLEOTIDE SEQUENCE</scope>
    <source>
        <strain evidence="4">ED321</strain>
    </source>
</reference>
<dbReference type="Proteomes" id="UP000035682">
    <property type="component" value="Unplaced"/>
</dbReference>
<feature type="compositionally biased region" description="Basic residues" evidence="1">
    <location>
        <begin position="57"/>
        <end position="76"/>
    </location>
</feature>
<evidence type="ECO:0000256" key="1">
    <source>
        <dbReference type="SAM" id="MobiDB-lite"/>
    </source>
</evidence>
<reference evidence="3" key="2">
    <citation type="submission" date="2014-09" db="EMBL/GenBank/DDBJ databases">
        <authorList>
            <person name="Aslett A.Martin."/>
        </authorList>
    </citation>
    <scope>NUCLEOTIDE SEQUENCE</scope>
    <source>
        <strain evidence="3">ED321 Heterogonic</strain>
    </source>
</reference>
<name>A0A090KSR7_STRRB</name>
<keyword evidence="2" id="KW-0732">Signal</keyword>
<feature type="region of interest" description="Disordered" evidence="1">
    <location>
        <begin position="100"/>
        <end position="123"/>
    </location>
</feature>
<feature type="chain" id="PRO_5015030109" evidence="2">
    <location>
        <begin position="25"/>
        <end position="123"/>
    </location>
</feature>
<evidence type="ECO:0000313" key="5">
    <source>
        <dbReference type="WBParaSite" id="SRAE_X000218900.1"/>
    </source>
</evidence>
<evidence type="ECO:0000313" key="3">
    <source>
        <dbReference type="EMBL" id="CEF60451.1"/>
    </source>
</evidence>
<dbReference type="WBParaSite" id="SRAE_X000218900.1">
    <property type="protein sequence ID" value="SRAE_X000218900.1"/>
    <property type="gene ID" value="WBGene00267767"/>
</dbReference>
<evidence type="ECO:0000313" key="6">
    <source>
        <dbReference type="WormBase" id="SRAE_X000218900"/>
    </source>
</evidence>
<dbReference type="RefSeq" id="XP_024499660.1">
    <property type="nucleotide sequence ID" value="XM_024644952.1"/>
</dbReference>
<feature type="region of interest" description="Disordered" evidence="1">
    <location>
        <begin position="54"/>
        <end position="76"/>
    </location>
</feature>
<feature type="signal peptide" evidence="2">
    <location>
        <begin position="1"/>
        <end position="24"/>
    </location>
</feature>
<feature type="compositionally biased region" description="Pro residues" evidence="1">
    <location>
        <begin position="109"/>
        <end position="123"/>
    </location>
</feature>
<dbReference type="CTD" id="36385261"/>
<accession>A0A090KSR7</accession>
<keyword evidence="4" id="KW-1185">Reference proteome</keyword>
<protein>
    <submittedName>
        <fullName evidence="5">BZIP domain-containing protein</fullName>
    </submittedName>
</protein>
<proteinExistence type="predicted"/>
<sequence>MNKLHFFISLFLLFFSLFLPKSLEFSDKSLIDLSSFQNVQIPVILNDVEDKNTIQKRQARRRRRKRQRRQARQRKRLLNAVASVNAQLVQLRRQISSLQSQISQMTTPAPAPAPAPAPTPAPG</sequence>
<dbReference type="GeneID" id="36385261"/>
<evidence type="ECO:0000313" key="4">
    <source>
        <dbReference type="Proteomes" id="UP000035682"/>
    </source>
</evidence>
<gene>
    <name evidence="3 5 6" type="ORF">SRAE_X000218900</name>
</gene>
<reference evidence="5" key="3">
    <citation type="submission" date="2020-12" db="UniProtKB">
        <authorList>
            <consortium name="WormBaseParasite"/>
        </authorList>
    </citation>
    <scope>IDENTIFICATION</scope>
</reference>
<dbReference type="WormBase" id="SRAE_X000218900">
    <property type="protein sequence ID" value="SRP02023"/>
    <property type="gene ID" value="WBGene00267767"/>
</dbReference>
<evidence type="ECO:0000256" key="2">
    <source>
        <dbReference type="SAM" id="SignalP"/>
    </source>
</evidence>